<evidence type="ECO:0000256" key="1">
    <source>
        <dbReference type="SAM" id="MobiDB-lite"/>
    </source>
</evidence>
<evidence type="ECO:0000313" key="2">
    <source>
        <dbReference type="EMBL" id="VEP16079.1"/>
    </source>
</evidence>
<proteinExistence type="predicted"/>
<organism evidence="2 3">
    <name type="scientific">Hyella patelloides LEGE 07179</name>
    <dbReference type="NCBI Taxonomy" id="945734"/>
    <lineage>
        <taxon>Bacteria</taxon>
        <taxon>Bacillati</taxon>
        <taxon>Cyanobacteriota</taxon>
        <taxon>Cyanophyceae</taxon>
        <taxon>Pleurocapsales</taxon>
        <taxon>Hyellaceae</taxon>
        <taxon>Hyella</taxon>
    </lineage>
</organism>
<keyword evidence="3" id="KW-1185">Reference proteome</keyword>
<name>A0A563VXB5_9CYAN</name>
<evidence type="ECO:0000313" key="3">
    <source>
        <dbReference type="Proteomes" id="UP000320055"/>
    </source>
</evidence>
<protein>
    <submittedName>
        <fullName evidence="2">Uncharacterized protein</fullName>
    </submittedName>
</protein>
<accession>A0A563VXB5</accession>
<feature type="region of interest" description="Disordered" evidence="1">
    <location>
        <begin position="32"/>
        <end position="56"/>
    </location>
</feature>
<dbReference type="EMBL" id="CAACVJ010000336">
    <property type="protein sequence ID" value="VEP16079.1"/>
    <property type="molecule type" value="Genomic_DNA"/>
</dbReference>
<sequence>MKRWCKKFDDLLRTKAQKREFRHYKGMIIGRKSAKKSISNRERLGRSHIPQITPLS</sequence>
<reference evidence="2 3" key="1">
    <citation type="submission" date="2019-01" db="EMBL/GenBank/DDBJ databases">
        <authorList>
            <person name="Brito A."/>
        </authorList>
    </citation>
    <scope>NUCLEOTIDE SEQUENCE [LARGE SCALE GENOMIC DNA]</scope>
    <source>
        <strain evidence="2">1</strain>
    </source>
</reference>
<gene>
    <name evidence="2" type="ORF">H1P_4000004</name>
</gene>
<dbReference type="Proteomes" id="UP000320055">
    <property type="component" value="Unassembled WGS sequence"/>
</dbReference>
<dbReference type="AlphaFoldDB" id="A0A563VXB5"/>